<protein>
    <recommendedName>
        <fullName evidence="3">DNA-directed RNA polymerase</fullName>
    </recommendedName>
</protein>
<organism evidence="1 2">
    <name type="scientific">Tanacetum coccineum</name>
    <dbReference type="NCBI Taxonomy" id="301880"/>
    <lineage>
        <taxon>Eukaryota</taxon>
        <taxon>Viridiplantae</taxon>
        <taxon>Streptophyta</taxon>
        <taxon>Embryophyta</taxon>
        <taxon>Tracheophyta</taxon>
        <taxon>Spermatophyta</taxon>
        <taxon>Magnoliopsida</taxon>
        <taxon>eudicotyledons</taxon>
        <taxon>Gunneridae</taxon>
        <taxon>Pentapetalae</taxon>
        <taxon>asterids</taxon>
        <taxon>campanulids</taxon>
        <taxon>Asterales</taxon>
        <taxon>Asteraceae</taxon>
        <taxon>Asteroideae</taxon>
        <taxon>Anthemideae</taxon>
        <taxon>Anthemidinae</taxon>
        <taxon>Tanacetum</taxon>
    </lineage>
</organism>
<dbReference type="EMBL" id="BQNB010013487">
    <property type="protein sequence ID" value="GJT16596.1"/>
    <property type="molecule type" value="Genomic_DNA"/>
</dbReference>
<comment type="caution">
    <text evidence="1">The sequence shown here is derived from an EMBL/GenBank/DDBJ whole genome shotgun (WGS) entry which is preliminary data.</text>
</comment>
<reference evidence="1" key="2">
    <citation type="submission" date="2022-01" db="EMBL/GenBank/DDBJ databases">
        <authorList>
            <person name="Yamashiro T."/>
            <person name="Shiraishi A."/>
            <person name="Satake H."/>
            <person name="Nakayama K."/>
        </authorList>
    </citation>
    <scope>NUCLEOTIDE SEQUENCE</scope>
</reference>
<evidence type="ECO:0008006" key="3">
    <source>
        <dbReference type="Google" id="ProtNLM"/>
    </source>
</evidence>
<proteinExistence type="predicted"/>
<name>A0ABQ5BP28_9ASTR</name>
<evidence type="ECO:0000313" key="2">
    <source>
        <dbReference type="Proteomes" id="UP001151760"/>
    </source>
</evidence>
<dbReference type="Proteomes" id="UP001151760">
    <property type="component" value="Unassembled WGS sequence"/>
</dbReference>
<sequence>MDNTDPPSTFNPSISFITEKVCKLNSFLQSLNLVPSSSNTQFVCTKENGRDIMFVELIKKYDDSSEEELEEDENIVTRDELGAEYFDKFTTMSELAYHKYLMCAPIPSLFLRNPIIVGGSPLNLKIPRNIGHVHVEKAYIDLNSIINIMTRMQYNWIMRKQLGPREDPEGIRGISNFTGGIRGMHIYNTLCFQVIDDINKSTMYLLYCTRLLEIVNVRFLGMHADDEIVARGPSRYAEDAHHMLSTDYVPVSDY</sequence>
<gene>
    <name evidence="1" type="ORF">Tco_0875302</name>
</gene>
<reference evidence="1" key="1">
    <citation type="journal article" date="2022" name="Int. J. Mol. Sci.">
        <title>Draft Genome of Tanacetum Coccineum: Genomic Comparison of Closely Related Tanacetum-Family Plants.</title>
        <authorList>
            <person name="Yamashiro T."/>
            <person name="Shiraishi A."/>
            <person name="Nakayama K."/>
            <person name="Satake H."/>
        </authorList>
    </citation>
    <scope>NUCLEOTIDE SEQUENCE</scope>
</reference>
<evidence type="ECO:0000313" key="1">
    <source>
        <dbReference type="EMBL" id="GJT16596.1"/>
    </source>
</evidence>
<accession>A0ABQ5BP28</accession>
<keyword evidence="2" id="KW-1185">Reference proteome</keyword>